<reference evidence="2" key="2">
    <citation type="submission" date="2021-01" db="EMBL/GenBank/DDBJ databases">
        <authorList>
            <person name="Schikora-Tamarit M.A."/>
        </authorList>
    </citation>
    <scope>NUCLEOTIDE SEQUENCE</scope>
    <source>
        <strain evidence="2">CBS6075</strain>
    </source>
</reference>
<feature type="region of interest" description="Disordered" evidence="1">
    <location>
        <begin position="36"/>
        <end position="124"/>
    </location>
</feature>
<dbReference type="GeneID" id="70238868"/>
<evidence type="ECO:0000313" key="3">
    <source>
        <dbReference type="Proteomes" id="UP000769157"/>
    </source>
</evidence>
<organism evidence="2 3">
    <name type="scientific">Ogataea philodendri</name>
    <dbReference type="NCBI Taxonomy" id="1378263"/>
    <lineage>
        <taxon>Eukaryota</taxon>
        <taxon>Fungi</taxon>
        <taxon>Dikarya</taxon>
        <taxon>Ascomycota</taxon>
        <taxon>Saccharomycotina</taxon>
        <taxon>Pichiomycetes</taxon>
        <taxon>Pichiales</taxon>
        <taxon>Pichiaceae</taxon>
        <taxon>Ogataea</taxon>
    </lineage>
</organism>
<dbReference type="RefSeq" id="XP_046058021.1">
    <property type="nucleotide sequence ID" value="XM_046208241.1"/>
</dbReference>
<comment type="caution">
    <text evidence="2">The sequence shown here is derived from an EMBL/GenBank/DDBJ whole genome shotgun (WGS) entry which is preliminary data.</text>
</comment>
<feature type="region of interest" description="Disordered" evidence="1">
    <location>
        <begin position="146"/>
        <end position="185"/>
    </location>
</feature>
<feature type="compositionally biased region" description="Polar residues" evidence="1">
    <location>
        <begin position="70"/>
        <end position="90"/>
    </location>
</feature>
<evidence type="ECO:0000313" key="2">
    <source>
        <dbReference type="EMBL" id="KAH3660318.1"/>
    </source>
</evidence>
<name>A0A9P8SZ34_9ASCO</name>
<feature type="compositionally biased region" description="Polar residues" evidence="1">
    <location>
        <begin position="162"/>
        <end position="185"/>
    </location>
</feature>
<evidence type="ECO:0000256" key="1">
    <source>
        <dbReference type="SAM" id="MobiDB-lite"/>
    </source>
</evidence>
<feature type="compositionally biased region" description="Polar residues" evidence="1">
    <location>
        <begin position="43"/>
        <end position="58"/>
    </location>
</feature>
<protein>
    <submittedName>
        <fullName evidence="2">Uncharacterized protein</fullName>
    </submittedName>
</protein>
<sequence length="185" mass="20088">MTAIQVATVDVPDNLVDVVGTGTRTVFGSVTTGFPVEDKSLEVPNSSGEQTSSNQVKNSGGDAQEKLQRNGRTTIEQQNSDTNTGNQTTNDWKREGRGWSTDTHTTDENDGFQTFSQTGDERKNEHGVFLDNVTKLEPFSLTSRRLNEGSGDLDSPFGLHLVNSQHGNTHDGNQNGCNQGENTFP</sequence>
<gene>
    <name evidence="2" type="ORF">OGAPHI_006904</name>
</gene>
<keyword evidence="3" id="KW-1185">Reference proteome</keyword>
<dbReference type="EMBL" id="JAEUBE010000504">
    <property type="protein sequence ID" value="KAH3660318.1"/>
    <property type="molecule type" value="Genomic_DNA"/>
</dbReference>
<dbReference type="Proteomes" id="UP000769157">
    <property type="component" value="Unassembled WGS sequence"/>
</dbReference>
<dbReference type="AlphaFoldDB" id="A0A9P8SZ34"/>
<proteinExistence type="predicted"/>
<accession>A0A9P8SZ34</accession>
<reference evidence="2" key="1">
    <citation type="journal article" date="2021" name="Open Biol.">
        <title>Shared evolutionary footprints suggest mitochondrial oxidative damage underlies multiple complex I losses in fungi.</title>
        <authorList>
            <person name="Schikora-Tamarit M.A."/>
            <person name="Marcet-Houben M."/>
            <person name="Nosek J."/>
            <person name="Gabaldon T."/>
        </authorList>
    </citation>
    <scope>NUCLEOTIDE SEQUENCE</scope>
    <source>
        <strain evidence="2">CBS6075</strain>
    </source>
</reference>